<dbReference type="GO" id="GO:0003700">
    <property type="term" value="F:DNA-binding transcription factor activity"/>
    <property type="evidence" value="ECO:0007669"/>
    <property type="project" value="InterPro"/>
</dbReference>
<dbReference type="InterPro" id="IPR037171">
    <property type="entry name" value="NagB/RpiA_transferase-like"/>
</dbReference>
<keyword evidence="2" id="KW-0238">DNA-binding</keyword>
<dbReference type="InterPro" id="IPR001034">
    <property type="entry name" value="DeoR_HTH"/>
</dbReference>
<dbReference type="InterPro" id="IPR036390">
    <property type="entry name" value="WH_DNA-bd_sf"/>
</dbReference>
<evidence type="ECO:0000256" key="2">
    <source>
        <dbReference type="ARBA" id="ARBA00023125"/>
    </source>
</evidence>
<dbReference type="RefSeq" id="WP_105717798.1">
    <property type="nucleotide sequence ID" value="NZ_PVBQ01000012.1"/>
</dbReference>
<feature type="domain" description="HTH deoR-type" evidence="4">
    <location>
        <begin position="4"/>
        <end position="59"/>
    </location>
</feature>
<dbReference type="InterPro" id="IPR036388">
    <property type="entry name" value="WH-like_DNA-bd_sf"/>
</dbReference>
<evidence type="ECO:0000259" key="4">
    <source>
        <dbReference type="PROSITE" id="PS51000"/>
    </source>
</evidence>
<dbReference type="PRINTS" id="PR00037">
    <property type="entry name" value="HTHLACR"/>
</dbReference>
<dbReference type="PANTHER" id="PTHR30363:SF46">
    <property type="entry name" value="LYSR FAMILY TRANSCRIPTIONAL REGULATOR"/>
    <property type="match status" value="1"/>
</dbReference>
<dbReference type="EMBL" id="PVBQ01000012">
    <property type="protein sequence ID" value="PRD46635.1"/>
    <property type="molecule type" value="Genomic_DNA"/>
</dbReference>
<dbReference type="Gene3D" id="3.40.50.1360">
    <property type="match status" value="1"/>
</dbReference>
<dbReference type="OrthoDB" id="9797223at2"/>
<dbReference type="PROSITE" id="PS51000">
    <property type="entry name" value="HTH_DEOR_2"/>
    <property type="match status" value="1"/>
</dbReference>
<evidence type="ECO:0000313" key="5">
    <source>
        <dbReference type="EMBL" id="PRD46635.1"/>
    </source>
</evidence>
<dbReference type="Proteomes" id="UP000239711">
    <property type="component" value="Unassembled WGS sequence"/>
</dbReference>
<dbReference type="SUPFAM" id="SSF100950">
    <property type="entry name" value="NagB/RpiA/CoA transferase-like"/>
    <property type="match status" value="1"/>
</dbReference>
<name>A0A2S9J1H2_9SPHI</name>
<dbReference type="InterPro" id="IPR014036">
    <property type="entry name" value="DeoR-like_C"/>
</dbReference>
<comment type="caution">
    <text evidence="5">The sequence shown here is derived from an EMBL/GenBank/DDBJ whole genome shotgun (WGS) entry which is preliminary data.</text>
</comment>
<protein>
    <submittedName>
        <fullName evidence="5">Transcriptional regulator</fullName>
    </submittedName>
</protein>
<dbReference type="SUPFAM" id="SSF46785">
    <property type="entry name" value="Winged helix' DNA-binding domain"/>
    <property type="match status" value="1"/>
</dbReference>
<evidence type="ECO:0000256" key="3">
    <source>
        <dbReference type="ARBA" id="ARBA00023163"/>
    </source>
</evidence>
<organism evidence="5 6">
    <name type="scientific">Sphingobacterium haloxyli</name>
    <dbReference type="NCBI Taxonomy" id="2100533"/>
    <lineage>
        <taxon>Bacteria</taxon>
        <taxon>Pseudomonadati</taxon>
        <taxon>Bacteroidota</taxon>
        <taxon>Sphingobacteriia</taxon>
        <taxon>Sphingobacteriales</taxon>
        <taxon>Sphingobacteriaceae</taxon>
        <taxon>Sphingobacterium</taxon>
    </lineage>
</organism>
<dbReference type="AlphaFoldDB" id="A0A2S9J1H2"/>
<dbReference type="Pfam" id="PF08220">
    <property type="entry name" value="HTH_DeoR"/>
    <property type="match status" value="1"/>
</dbReference>
<keyword evidence="3" id="KW-0804">Transcription</keyword>
<sequence length="254" mass="27527">MKNITDRHGFIINHINTHGRATINELTELTDVSGVTIRKDLKVLEEKGLLYITRGGASVHNPYSSDRPIQEKATINAEQKNNIARAAVKLIGSNDSIIIGSGTTAYSITQHLHPTTPLTVITPAIKVSLELCDRPNIEVLQLGGVIRKNSSSVAGSYAEYILESLSSALIFIGVDGIDLNFGFSISNLTEANINQKMINTSQIVVIVADSTKFGKRGIGKICNIEDVDYVITDNKVPKEYVNALEEAGIQVIIA</sequence>
<evidence type="ECO:0000256" key="1">
    <source>
        <dbReference type="ARBA" id="ARBA00023015"/>
    </source>
</evidence>
<dbReference type="PROSITE" id="PS00894">
    <property type="entry name" value="HTH_DEOR_1"/>
    <property type="match status" value="1"/>
</dbReference>
<proteinExistence type="predicted"/>
<dbReference type="Pfam" id="PF00455">
    <property type="entry name" value="DeoRC"/>
    <property type="match status" value="1"/>
</dbReference>
<accession>A0A2S9J1H2</accession>
<dbReference type="Gene3D" id="1.10.10.10">
    <property type="entry name" value="Winged helix-like DNA-binding domain superfamily/Winged helix DNA-binding domain"/>
    <property type="match status" value="1"/>
</dbReference>
<dbReference type="SMART" id="SM00420">
    <property type="entry name" value="HTH_DEOR"/>
    <property type="match status" value="1"/>
</dbReference>
<gene>
    <name evidence="5" type="ORF">C5745_14410</name>
</gene>
<dbReference type="InterPro" id="IPR018356">
    <property type="entry name" value="Tscrpt_reg_HTH_DeoR_CS"/>
</dbReference>
<dbReference type="GO" id="GO:0003677">
    <property type="term" value="F:DNA binding"/>
    <property type="evidence" value="ECO:0007669"/>
    <property type="project" value="UniProtKB-KW"/>
</dbReference>
<keyword evidence="1" id="KW-0805">Transcription regulation</keyword>
<keyword evidence="6" id="KW-1185">Reference proteome</keyword>
<reference evidence="5 6" key="1">
    <citation type="submission" date="2018-02" db="EMBL/GenBank/DDBJ databases">
        <title>The draft genome of Sphingobacterium sp. 5JN-11.</title>
        <authorList>
            <person name="Liu L."/>
            <person name="Li L."/>
            <person name="Liang L."/>
            <person name="Zhang X."/>
            <person name="Wang T."/>
        </authorList>
    </citation>
    <scope>NUCLEOTIDE SEQUENCE [LARGE SCALE GENOMIC DNA]</scope>
    <source>
        <strain evidence="5 6">5JN-11</strain>
    </source>
</reference>
<dbReference type="SMART" id="SM01134">
    <property type="entry name" value="DeoRC"/>
    <property type="match status" value="1"/>
</dbReference>
<dbReference type="InterPro" id="IPR050313">
    <property type="entry name" value="Carb_Metab_HTH_regulators"/>
</dbReference>
<dbReference type="PANTHER" id="PTHR30363">
    <property type="entry name" value="HTH-TYPE TRANSCRIPTIONAL REGULATOR SRLR-RELATED"/>
    <property type="match status" value="1"/>
</dbReference>
<evidence type="ECO:0000313" key="6">
    <source>
        <dbReference type="Proteomes" id="UP000239711"/>
    </source>
</evidence>